<evidence type="ECO:0000256" key="3">
    <source>
        <dbReference type="ARBA" id="ARBA00023004"/>
    </source>
</evidence>
<evidence type="ECO:0000313" key="6">
    <source>
        <dbReference type="EMBL" id="QMV84531.1"/>
    </source>
</evidence>
<gene>
    <name evidence="6" type="ORF">HW450_09180</name>
</gene>
<dbReference type="AlphaFoldDB" id="A0A7G5FD40"/>
<feature type="domain" description="Radical SAM core" evidence="5">
    <location>
        <begin position="32"/>
        <end position="134"/>
    </location>
</feature>
<dbReference type="Gene3D" id="3.20.20.70">
    <property type="entry name" value="Aldolase class I"/>
    <property type="match status" value="1"/>
</dbReference>
<organism evidence="6 7">
    <name type="scientific">Corynebacterium hindlerae</name>
    <dbReference type="NCBI Taxonomy" id="699041"/>
    <lineage>
        <taxon>Bacteria</taxon>
        <taxon>Bacillati</taxon>
        <taxon>Actinomycetota</taxon>
        <taxon>Actinomycetes</taxon>
        <taxon>Mycobacteriales</taxon>
        <taxon>Corynebacteriaceae</taxon>
        <taxon>Corynebacterium</taxon>
    </lineage>
</organism>
<evidence type="ECO:0000256" key="4">
    <source>
        <dbReference type="ARBA" id="ARBA00023014"/>
    </source>
</evidence>
<sequence length="210" mass="22357">MSASTSPPDLPIAGVIPFSATDWPGHLTITAFTQGCPLTCYYCHNPALQQVGPGVKFPWSLLEQRRGLIDALVISGGEPTMHPGLGSFIATVHSRGYPVGLHTSGYRPKAIATLLASENTRPDWVGLDVKCLPGSSSEVGLTPRAAAGSWQSLELLTDADVPLQVRTTVWPGSVLEAELPLLQQRVASYGHHLVVQQARGVDANGRYQVA</sequence>
<dbReference type="SUPFAM" id="SSF102114">
    <property type="entry name" value="Radical SAM enzymes"/>
    <property type="match status" value="1"/>
</dbReference>
<name>A0A7G5FD40_9CORY</name>
<protein>
    <submittedName>
        <fullName evidence="6">Anaerobic ribonucleoside-triphosphate reductase activating protein</fullName>
    </submittedName>
</protein>
<keyword evidence="7" id="KW-1185">Reference proteome</keyword>
<proteinExistence type="predicted"/>
<dbReference type="InterPro" id="IPR012840">
    <property type="entry name" value="NrdG2"/>
</dbReference>
<dbReference type="GO" id="GO:0046872">
    <property type="term" value="F:metal ion binding"/>
    <property type="evidence" value="ECO:0007669"/>
    <property type="project" value="UniProtKB-KW"/>
</dbReference>
<dbReference type="Pfam" id="PF04055">
    <property type="entry name" value="Radical_SAM"/>
    <property type="match status" value="1"/>
</dbReference>
<evidence type="ECO:0000313" key="7">
    <source>
        <dbReference type="Proteomes" id="UP000515570"/>
    </source>
</evidence>
<evidence type="ECO:0000256" key="1">
    <source>
        <dbReference type="ARBA" id="ARBA00022691"/>
    </source>
</evidence>
<evidence type="ECO:0000259" key="5">
    <source>
        <dbReference type="Pfam" id="PF04055"/>
    </source>
</evidence>
<dbReference type="InterPro" id="IPR007197">
    <property type="entry name" value="rSAM"/>
</dbReference>
<keyword evidence="3" id="KW-0408">Iron</keyword>
<dbReference type="PANTHER" id="PTHR11228">
    <property type="entry name" value="RADICAL SAM DOMAIN PROTEIN"/>
    <property type="match status" value="1"/>
</dbReference>
<dbReference type="SFLD" id="SFLDS00029">
    <property type="entry name" value="Radical_SAM"/>
    <property type="match status" value="1"/>
</dbReference>
<dbReference type="InterPro" id="IPR050377">
    <property type="entry name" value="Radical_SAM_PqqE_MftC-like"/>
</dbReference>
<dbReference type="GO" id="GO:0051536">
    <property type="term" value="F:iron-sulfur cluster binding"/>
    <property type="evidence" value="ECO:0007669"/>
    <property type="project" value="UniProtKB-KW"/>
</dbReference>
<accession>A0A7G5FD40</accession>
<dbReference type="Proteomes" id="UP000515570">
    <property type="component" value="Chromosome"/>
</dbReference>
<dbReference type="CDD" id="cd01335">
    <property type="entry name" value="Radical_SAM"/>
    <property type="match status" value="1"/>
</dbReference>
<keyword evidence="4" id="KW-0411">Iron-sulfur</keyword>
<dbReference type="InterPro" id="IPR013785">
    <property type="entry name" value="Aldolase_TIM"/>
</dbReference>
<dbReference type="NCBIfam" id="TIGR02495">
    <property type="entry name" value="NrdG2"/>
    <property type="match status" value="1"/>
</dbReference>
<dbReference type="EMBL" id="CP059833">
    <property type="protein sequence ID" value="QMV84531.1"/>
    <property type="molecule type" value="Genomic_DNA"/>
</dbReference>
<dbReference type="SFLD" id="SFLDG01094">
    <property type="entry name" value="Uncharacterised_Radical_SAM_Su"/>
    <property type="match status" value="1"/>
</dbReference>
<dbReference type="PANTHER" id="PTHR11228:SF27">
    <property type="entry name" value="GLYCYL-RADICAL ENZYME ACTIVATING ENZYME MJ1227-RELATED"/>
    <property type="match status" value="1"/>
</dbReference>
<dbReference type="RefSeq" id="WP_182385339.1">
    <property type="nucleotide sequence ID" value="NZ_CP059833.1"/>
</dbReference>
<dbReference type="InterPro" id="IPR058240">
    <property type="entry name" value="rSAM_sf"/>
</dbReference>
<keyword evidence="1" id="KW-0949">S-adenosyl-L-methionine</keyword>
<evidence type="ECO:0000256" key="2">
    <source>
        <dbReference type="ARBA" id="ARBA00022723"/>
    </source>
</evidence>
<keyword evidence="2" id="KW-0479">Metal-binding</keyword>
<dbReference type="GO" id="GO:0003824">
    <property type="term" value="F:catalytic activity"/>
    <property type="evidence" value="ECO:0007669"/>
    <property type="project" value="InterPro"/>
</dbReference>
<reference evidence="6 7" key="1">
    <citation type="submission" date="2020-07" db="EMBL/GenBank/DDBJ databases">
        <title>non toxigenic Corynebacterium sp. nov from a clinical source.</title>
        <authorList>
            <person name="Bernier A.-M."/>
            <person name="Bernard K."/>
        </authorList>
    </citation>
    <scope>NUCLEOTIDE SEQUENCE [LARGE SCALE GENOMIC DNA]</scope>
    <source>
        <strain evidence="7">NML 93-0612</strain>
    </source>
</reference>